<reference evidence="3" key="1">
    <citation type="journal article" date="2011" name="PLoS Biol.">
        <title>Gene gain and loss during evolution of obligate parasitism in the white rust pathogen of Arabidopsis thaliana.</title>
        <authorList>
            <person name="Kemen E."/>
            <person name="Gardiner A."/>
            <person name="Schultz-Larsen T."/>
            <person name="Kemen A.C."/>
            <person name="Balmuth A.L."/>
            <person name="Robert-Seilaniantz A."/>
            <person name="Bailey K."/>
            <person name="Holub E."/>
            <person name="Studholme D.J."/>
            <person name="Maclean D."/>
            <person name="Jones J.D."/>
        </authorList>
    </citation>
    <scope>NUCLEOTIDE SEQUENCE</scope>
</reference>
<dbReference type="InterPro" id="IPR007557">
    <property type="entry name" value="PSP1_C"/>
</dbReference>
<gene>
    <name evidence="3" type="primary">AlNc14C156G7639</name>
    <name evidence="3" type="ORF">ALNC14_086170</name>
</gene>
<dbReference type="HOGENOM" id="CLU_025106_0_0_1"/>
<feature type="compositionally biased region" description="Basic and acidic residues" evidence="1">
    <location>
        <begin position="221"/>
        <end position="242"/>
    </location>
</feature>
<dbReference type="PANTHER" id="PTHR43830:SF3">
    <property type="entry name" value="PROTEIN PSP1"/>
    <property type="match status" value="1"/>
</dbReference>
<accession>F0WME2</accession>
<proteinExistence type="predicted"/>
<feature type="compositionally biased region" description="Low complexity" evidence="1">
    <location>
        <begin position="85"/>
        <end position="98"/>
    </location>
</feature>
<sequence>MYSSSSSSSSTTFTSTFSTLKSLVPSPTRSLDGLTTQSKQSSTRAEDEWSEFLSSSVAALAETTMNRIKEENPEQSVVATEAGESQYQSSSPSLSTSPIEKKSNTSHREGESWKIAMEHPKARIKSASSHKLRSYSTGDSFSVCSVGSPESSHWRPLGHRSMRAAKFTDNQMKENGSAEDEMQNSDTVLQGNMTHLNKSLKKERARTASFRDIVSCFGEHDSDTRHYKTNDDGNRSDEKKSLQEQSESLRLCSDELQKVGLSISCSPLMKNVSNGVDDGDGKMVEDTGKKQDEQTDEENLDSMYVKSPVLRTRQDPQTWQFQGDDLHHSPQSARCRVASSDVMSSYASEHLQETTSNQVENGDEIRFRNRSKDLRATSVDFTLRPDGILPPLPPVEEPLHRLRAKSFSFSASQNHSSAHSEMEGRDLSWPVYPKQFGLRSRHSSNGFFTMKPGVMRSTAAPPSHLGHPVPPQPNVVHSAHFHGTKEHDQLIVDMNGLSMHTCQSSVPFHLGPPYPQYGPQGSYRRCSGESFAGLAHPANRNPQPPHPHNGARGSRGAVNINMMYYQSNQPTEMRIFPAPPPPAEPHVAMIASSGNNYDWARSSTEVVPSPPFPRSSQLPFSRPFSPPEAHYEVEFKRGRQEMFSGARNFNAGDYVKVEADRGEDIGRIARQISDLKPAGVTEDVLGLNRDDALGPARHEGYSKRIICLATQREIEMLLEQRREESEVFEVCKSKVRQRLLPMNVIDAEYQFDRHKLTFFFEAERRIDFRELVRDLFAIYKTRIWLQQVISNGKKPGCLEVEMLR</sequence>
<feature type="region of interest" description="Disordered" evidence="1">
    <location>
        <begin position="221"/>
        <end position="246"/>
    </location>
</feature>
<name>F0WME2_9STRA</name>
<dbReference type="PROSITE" id="PS51411">
    <property type="entry name" value="PSP1_C"/>
    <property type="match status" value="1"/>
</dbReference>
<dbReference type="InterPro" id="IPR047767">
    <property type="entry name" value="PSP1-like"/>
</dbReference>
<feature type="compositionally biased region" description="Low complexity" evidence="1">
    <location>
        <begin position="1"/>
        <end position="19"/>
    </location>
</feature>
<feature type="domain" description="PSP1 C-terminal" evidence="2">
    <location>
        <begin position="703"/>
        <end position="788"/>
    </location>
</feature>
<dbReference type="AlphaFoldDB" id="F0WME2"/>
<dbReference type="NCBIfam" id="NF041131">
    <property type="entry name" value="RicT_YaaT_fam"/>
    <property type="match status" value="1"/>
</dbReference>
<reference evidence="3" key="2">
    <citation type="submission" date="2011-02" db="EMBL/GenBank/DDBJ databases">
        <authorList>
            <person name="MacLean D."/>
        </authorList>
    </citation>
    <scope>NUCLEOTIDE SEQUENCE</scope>
</reference>
<dbReference type="PANTHER" id="PTHR43830">
    <property type="entry name" value="PROTEIN PSP1"/>
    <property type="match status" value="1"/>
</dbReference>
<dbReference type="GO" id="GO:0005737">
    <property type="term" value="C:cytoplasm"/>
    <property type="evidence" value="ECO:0007669"/>
    <property type="project" value="TreeGrafter"/>
</dbReference>
<feature type="region of interest" description="Disordered" evidence="1">
    <location>
        <begin position="1"/>
        <end position="50"/>
    </location>
</feature>
<evidence type="ECO:0000259" key="2">
    <source>
        <dbReference type="PROSITE" id="PS51411"/>
    </source>
</evidence>
<feature type="region of interest" description="Disordered" evidence="1">
    <location>
        <begin position="272"/>
        <end position="299"/>
    </location>
</feature>
<organism evidence="3">
    <name type="scientific">Albugo laibachii Nc14</name>
    <dbReference type="NCBI Taxonomy" id="890382"/>
    <lineage>
        <taxon>Eukaryota</taxon>
        <taxon>Sar</taxon>
        <taxon>Stramenopiles</taxon>
        <taxon>Oomycota</taxon>
        <taxon>Peronosporomycetes</taxon>
        <taxon>Albuginales</taxon>
        <taxon>Albuginaceae</taxon>
        <taxon>Albugo</taxon>
    </lineage>
</organism>
<dbReference type="Pfam" id="PF04468">
    <property type="entry name" value="PSP1"/>
    <property type="match status" value="1"/>
</dbReference>
<feature type="compositionally biased region" description="Polar residues" evidence="1">
    <location>
        <begin position="25"/>
        <end position="43"/>
    </location>
</feature>
<evidence type="ECO:0000313" key="3">
    <source>
        <dbReference type="EMBL" id="CCA22474.1"/>
    </source>
</evidence>
<feature type="compositionally biased region" description="Basic and acidic residues" evidence="1">
    <location>
        <begin position="99"/>
        <end position="110"/>
    </location>
</feature>
<feature type="compositionally biased region" description="Basic and acidic residues" evidence="1">
    <location>
        <begin position="279"/>
        <end position="293"/>
    </location>
</feature>
<protein>
    <submittedName>
        <fullName evidence="3">Predicted protein putative</fullName>
    </submittedName>
</protein>
<dbReference type="EMBL" id="FR824201">
    <property type="protein sequence ID" value="CCA22474.1"/>
    <property type="molecule type" value="Genomic_DNA"/>
</dbReference>
<evidence type="ECO:0000256" key="1">
    <source>
        <dbReference type="SAM" id="MobiDB-lite"/>
    </source>
</evidence>
<feature type="region of interest" description="Disordered" evidence="1">
    <location>
        <begin position="67"/>
        <end position="110"/>
    </location>
</feature>